<reference evidence="9 10" key="1">
    <citation type="submission" date="2016-12" db="EMBL/GenBank/DDBJ databases">
        <authorList>
            <person name="Song W.-J."/>
            <person name="Kurnit D.M."/>
        </authorList>
    </citation>
    <scope>NUCLEOTIDE SEQUENCE [LARGE SCALE GENOMIC DNA]</scope>
    <source>
        <strain evidence="9 10">IMCC3135</strain>
    </source>
</reference>
<proteinExistence type="inferred from homology"/>
<feature type="transmembrane region" description="Helical" evidence="7">
    <location>
        <begin position="66"/>
        <end position="86"/>
    </location>
</feature>
<keyword evidence="3 9" id="KW-0808">Transferase</keyword>
<feature type="transmembrane region" description="Helical" evidence="7">
    <location>
        <begin position="28"/>
        <end position="51"/>
    </location>
</feature>
<keyword evidence="10" id="KW-1185">Reference proteome</keyword>
<accession>A0A2Z2P197</accession>
<protein>
    <submittedName>
        <fullName evidence="9">UDP-N-acetylgalactosamine-undecaprenyl-phosphate N-acetylgalactosaminephosphotransferase</fullName>
        <ecNumber evidence="9">2.7.8.40</ecNumber>
    </submittedName>
</protein>
<feature type="domain" description="Bacterial sugar transferase" evidence="8">
    <location>
        <begin position="292"/>
        <end position="477"/>
    </location>
</feature>
<dbReference type="PANTHER" id="PTHR30576:SF0">
    <property type="entry name" value="UNDECAPRENYL-PHOSPHATE N-ACETYLGALACTOSAMINYL 1-PHOSPHATE TRANSFERASE-RELATED"/>
    <property type="match status" value="1"/>
</dbReference>
<dbReference type="PANTHER" id="PTHR30576">
    <property type="entry name" value="COLANIC BIOSYNTHESIS UDP-GLUCOSE LIPID CARRIER TRANSFERASE"/>
    <property type="match status" value="1"/>
</dbReference>
<dbReference type="KEGG" id="gai:IMCC3135_24565"/>
<organism evidence="9 10">
    <name type="scientific">Granulosicoccus antarcticus IMCC3135</name>
    <dbReference type="NCBI Taxonomy" id="1192854"/>
    <lineage>
        <taxon>Bacteria</taxon>
        <taxon>Pseudomonadati</taxon>
        <taxon>Pseudomonadota</taxon>
        <taxon>Gammaproteobacteria</taxon>
        <taxon>Chromatiales</taxon>
        <taxon>Granulosicoccaceae</taxon>
        <taxon>Granulosicoccus</taxon>
    </lineage>
</organism>
<evidence type="ECO:0000313" key="10">
    <source>
        <dbReference type="Proteomes" id="UP000250079"/>
    </source>
</evidence>
<evidence type="ECO:0000313" key="9">
    <source>
        <dbReference type="EMBL" id="ASJ74980.1"/>
    </source>
</evidence>
<dbReference type="InterPro" id="IPR003362">
    <property type="entry name" value="Bact_transf"/>
</dbReference>
<keyword evidence="6 7" id="KW-0472">Membrane</keyword>
<dbReference type="Pfam" id="PF02397">
    <property type="entry name" value="Bac_transf"/>
    <property type="match status" value="1"/>
</dbReference>
<gene>
    <name evidence="9" type="primary">wecA_2</name>
    <name evidence="9" type="ORF">IMCC3135_24565</name>
</gene>
<dbReference type="GO" id="GO:0016780">
    <property type="term" value="F:phosphotransferase activity, for other substituted phosphate groups"/>
    <property type="evidence" value="ECO:0007669"/>
    <property type="project" value="TreeGrafter"/>
</dbReference>
<evidence type="ECO:0000256" key="6">
    <source>
        <dbReference type="ARBA" id="ARBA00023136"/>
    </source>
</evidence>
<dbReference type="EC" id="2.7.8.40" evidence="9"/>
<keyword evidence="4 7" id="KW-0812">Transmembrane</keyword>
<feature type="transmembrane region" description="Helical" evidence="7">
    <location>
        <begin position="294"/>
        <end position="318"/>
    </location>
</feature>
<evidence type="ECO:0000256" key="2">
    <source>
        <dbReference type="ARBA" id="ARBA00006464"/>
    </source>
</evidence>
<dbReference type="InterPro" id="IPR017464">
    <property type="entry name" value="Sugar_tfrase_EpsB_2"/>
</dbReference>
<dbReference type="InterPro" id="IPR017475">
    <property type="entry name" value="EPS_sugar_tfrase"/>
</dbReference>
<name>A0A2Z2P197_9GAMM</name>
<evidence type="ECO:0000259" key="8">
    <source>
        <dbReference type="Pfam" id="PF02397"/>
    </source>
</evidence>
<evidence type="ECO:0000256" key="5">
    <source>
        <dbReference type="ARBA" id="ARBA00022989"/>
    </source>
</evidence>
<feature type="transmembrane region" description="Helical" evidence="7">
    <location>
        <begin position="98"/>
        <end position="119"/>
    </location>
</feature>
<comment type="subcellular location">
    <subcellularLocation>
        <location evidence="1">Membrane</location>
        <topology evidence="1">Multi-pass membrane protein</topology>
    </subcellularLocation>
</comment>
<dbReference type="Proteomes" id="UP000250079">
    <property type="component" value="Chromosome"/>
</dbReference>
<evidence type="ECO:0000256" key="7">
    <source>
        <dbReference type="SAM" id="Phobius"/>
    </source>
</evidence>
<dbReference type="EMBL" id="CP018632">
    <property type="protein sequence ID" value="ASJ74980.1"/>
    <property type="molecule type" value="Genomic_DNA"/>
</dbReference>
<comment type="similarity">
    <text evidence="2">Belongs to the bacterial sugar transferase family.</text>
</comment>
<keyword evidence="5 7" id="KW-1133">Transmembrane helix</keyword>
<evidence type="ECO:0000256" key="1">
    <source>
        <dbReference type="ARBA" id="ARBA00004141"/>
    </source>
</evidence>
<sequence length="483" mass="54386">MGTLHHLMGTFKTLGTFKFFKMHLRVPFLLLALMEFCICVAAVFVAVYVRFDGSQITEVSSIRSPFATSMLFGLVMPVTMMAMGLYQSRFRGGILGVFLRSVIGFACGAAILALLYYLIPHLYLGRGVFGLAILIAFFVVGTIRPMFFYYVDKDILKIRVLVLGAGEKAASISRRLRRRVDRRGFRVVGYVKLNTDAMVVVDSASVLDLEGSSLLDFAIANNVDEIVVAADERRSGLPLEELLECKLHGLDVIDLLSFFEREQGKLPLDILRPDWLIYSDGFQRGAVRDVSKRIFDFIASAFILAITWPFMLFAVIAIKIEDGMDAPVLYRQTRVGFLGEPFEVLKFRSMSVNAESGGVAQWATKNDSRVTRVGNFMRKTRIDELPQILNVLSGDMSFVGPRPERPHFVEQLSETIPYYRERHAVKPGITGWAQVCYPYGASMKDSVQKQEFDLYYIKNHTIFLDMLILCQTAEVVLFGKGAR</sequence>
<dbReference type="NCBIfam" id="TIGR03013">
    <property type="entry name" value="EpsB_2"/>
    <property type="match status" value="1"/>
</dbReference>
<evidence type="ECO:0000256" key="4">
    <source>
        <dbReference type="ARBA" id="ARBA00022692"/>
    </source>
</evidence>
<dbReference type="GO" id="GO:0016020">
    <property type="term" value="C:membrane"/>
    <property type="evidence" value="ECO:0007669"/>
    <property type="project" value="UniProtKB-SubCell"/>
</dbReference>
<dbReference type="AlphaFoldDB" id="A0A2Z2P197"/>
<feature type="transmembrane region" description="Helical" evidence="7">
    <location>
        <begin position="131"/>
        <end position="151"/>
    </location>
</feature>
<dbReference type="NCBIfam" id="TIGR03025">
    <property type="entry name" value="EPS_sugtrans"/>
    <property type="match status" value="1"/>
</dbReference>
<dbReference type="Gene3D" id="3.40.50.720">
    <property type="entry name" value="NAD(P)-binding Rossmann-like Domain"/>
    <property type="match status" value="1"/>
</dbReference>
<evidence type="ECO:0000256" key="3">
    <source>
        <dbReference type="ARBA" id="ARBA00022679"/>
    </source>
</evidence>